<keyword evidence="6" id="KW-0812">Transmembrane</keyword>
<dbReference type="GO" id="GO:0016477">
    <property type="term" value="P:cell migration"/>
    <property type="evidence" value="ECO:0007669"/>
    <property type="project" value="TreeGrafter"/>
</dbReference>
<dbReference type="InterPro" id="IPR015812">
    <property type="entry name" value="Integrin_bsu"/>
</dbReference>
<dbReference type="Proteomes" id="UP000728032">
    <property type="component" value="Unassembled WGS sequence"/>
</dbReference>
<evidence type="ECO:0000256" key="3">
    <source>
        <dbReference type="ARBA" id="ARBA00023157"/>
    </source>
</evidence>
<sequence length="162" mass="18826">GRCNELQPCVECKVFKSGTYSPVECRDKCTFDYEITDSLETREGARRCVYFDKEDCAISFHYEYNDNKLFVRVKEERECVTPVNATIVVGSVAGSIFLVGFLVLLIGRLVIWYKDKLEWDRFNEEASRTRSAMQKSETEMNPLFKPAKTQHQNPMYGRSKHL</sequence>
<evidence type="ECO:0000313" key="10">
    <source>
        <dbReference type="Proteomes" id="UP000728032"/>
    </source>
</evidence>
<protein>
    <submittedName>
        <fullName evidence="9">Uncharacterized protein</fullName>
    </submittedName>
</protein>
<keyword evidence="1" id="KW-0677">Repeat</keyword>
<feature type="domain" description="Integrin beta subunit tail" evidence="8">
    <location>
        <begin position="3"/>
        <end position="84"/>
    </location>
</feature>
<dbReference type="SMART" id="SM01242">
    <property type="entry name" value="Integrin_B_tail"/>
    <property type="match status" value="1"/>
</dbReference>
<dbReference type="GO" id="GO:0033627">
    <property type="term" value="P:cell adhesion mediated by integrin"/>
    <property type="evidence" value="ECO:0007669"/>
    <property type="project" value="TreeGrafter"/>
</dbReference>
<dbReference type="GO" id="GO:0005178">
    <property type="term" value="F:integrin binding"/>
    <property type="evidence" value="ECO:0007669"/>
    <property type="project" value="TreeGrafter"/>
</dbReference>
<dbReference type="Gene3D" id="4.10.1240.30">
    <property type="match status" value="1"/>
</dbReference>
<keyword evidence="10" id="KW-1185">Reference proteome</keyword>
<organism evidence="9">
    <name type="scientific">Oppiella nova</name>
    <dbReference type="NCBI Taxonomy" id="334625"/>
    <lineage>
        <taxon>Eukaryota</taxon>
        <taxon>Metazoa</taxon>
        <taxon>Ecdysozoa</taxon>
        <taxon>Arthropoda</taxon>
        <taxon>Chelicerata</taxon>
        <taxon>Arachnida</taxon>
        <taxon>Acari</taxon>
        <taxon>Acariformes</taxon>
        <taxon>Sarcoptiformes</taxon>
        <taxon>Oribatida</taxon>
        <taxon>Brachypylina</taxon>
        <taxon>Oppioidea</taxon>
        <taxon>Oppiidae</taxon>
        <taxon>Oppiella</taxon>
    </lineage>
</organism>
<reference evidence="9" key="1">
    <citation type="submission" date="2020-11" db="EMBL/GenBank/DDBJ databases">
        <authorList>
            <person name="Tran Van P."/>
        </authorList>
    </citation>
    <scope>NUCLEOTIDE SEQUENCE</scope>
</reference>
<accession>A0A7R9MKT8</accession>
<dbReference type="GO" id="GO:0007160">
    <property type="term" value="P:cell-matrix adhesion"/>
    <property type="evidence" value="ECO:0007669"/>
    <property type="project" value="TreeGrafter"/>
</dbReference>
<dbReference type="GO" id="GO:0005925">
    <property type="term" value="C:focal adhesion"/>
    <property type="evidence" value="ECO:0007669"/>
    <property type="project" value="TreeGrafter"/>
</dbReference>
<evidence type="ECO:0000256" key="6">
    <source>
        <dbReference type="SAM" id="Phobius"/>
    </source>
</evidence>
<keyword evidence="4" id="KW-0325">Glycoprotein</keyword>
<keyword evidence="3" id="KW-1015">Disulfide bond</keyword>
<dbReference type="Pfam" id="PF08725">
    <property type="entry name" value="Integrin_b_cyt"/>
    <property type="match status" value="1"/>
</dbReference>
<dbReference type="Pfam" id="PF07965">
    <property type="entry name" value="Integrin_B_tail"/>
    <property type="match status" value="1"/>
</dbReference>
<dbReference type="AlphaFoldDB" id="A0A7R9MKT8"/>
<evidence type="ECO:0000256" key="1">
    <source>
        <dbReference type="ARBA" id="ARBA00022737"/>
    </source>
</evidence>
<dbReference type="InterPro" id="IPR012896">
    <property type="entry name" value="Integrin_bsu_tail"/>
</dbReference>
<feature type="transmembrane region" description="Helical" evidence="6">
    <location>
        <begin position="87"/>
        <end position="111"/>
    </location>
</feature>
<feature type="non-terminal residue" evidence="9">
    <location>
        <position position="1"/>
    </location>
</feature>
<evidence type="ECO:0000259" key="7">
    <source>
        <dbReference type="SMART" id="SM01241"/>
    </source>
</evidence>
<dbReference type="GO" id="GO:0008305">
    <property type="term" value="C:integrin complex"/>
    <property type="evidence" value="ECO:0007669"/>
    <property type="project" value="TreeGrafter"/>
</dbReference>
<dbReference type="GO" id="GO:0009986">
    <property type="term" value="C:cell surface"/>
    <property type="evidence" value="ECO:0007669"/>
    <property type="project" value="TreeGrafter"/>
</dbReference>
<dbReference type="InterPro" id="IPR036349">
    <property type="entry name" value="Integrin_bsu_tail_dom_sf"/>
</dbReference>
<name>A0A7R9MKT8_9ACAR</name>
<feature type="region of interest" description="Disordered" evidence="5">
    <location>
        <begin position="128"/>
        <end position="162"/>
    </location>
</feature>
<dbReference type="InterPro" id="IPR014836">
    <property type="entry name" value="Integrin_bsu_cyt_dom"/>
</dbReference>
<evidence type="ECO:0000256" key="4">
    <source>
        <dbReference type="ARBA" id="ARBA00023180"/>
    </source>
</evidence>
<evidence type="ECO:0000256" key="5">
    <source>
        <dbReference type="SAM" id="MobiDB-lite"/>
    </source>
</evidence>
<keyword evidence="6" id="KW-0472">Membrane</keyword>
<dbReference type="EMBL" id="CAJPVJ010024452">
    <property type="protein sequence ID" value="CAG2178776.1"/>
    <property type="molecule type" value="Genomic_DNA"/>
</dbReference>
<dbReference type="PANTHER" id="PTHR10082">
    <property type="entry name" value="INTEGRIN BETA SUBUNIT"/>
    <property type="match status" value="1"/>
</dbReference>
<dbReference type="EMBL" id="OC939277">
    <property type="protein sequence ID" value="CAD7661640.1"/>
    <property type="molecule type" value="Genomic_DNA"/>
</dbReference>
<dbReference type="GO" id="GO:0007229">
    <property type="term" value="P:integrin-mediated signaling pathway"/>
    <property type="evidence" value="ECO:0007669"/>
    <property type="project" value="TreeGrafter"/>
</dbReference>
<feature type="domain" description="Integrin beta subunit cytoplasmic" evidence="7">
    <location>
        <begin position="108"/>
        <end position="159"/>
    </location>
</feature>
<dbReference type="Gene3D" id="1.20.5.100">
    <property type="entry name" value="Cytochrome c1, transmembrane anchor, C-terminal"/>
    <property type="match status" value="1"/>
</dbReference>
<keyword evidence="2 6" id="KW-1133">Transmembrane helix</keyword>
<evidence type="ECO:0000313" key="9">
    <source>
        <dbReference type="EMBL" id="CAD7661640.1"/>
    </source>
</evidence>
<dbReference type="GO" id="GO:0098609">
    <property type="term" value="P:cell-cell adhesion"/>
    <property type="evidence" value="ECO:0007669"/>
    <property type="project" value="TreeGrafter"/>
</dbReference>
<gene>
    <name evidence="9" type="ORF">ONB1V03_LOCUS18201</name>
</gene>
<dbReference type="PANTHER" id="PTHR10082:SF60">
    <property type="entry name" value="INTEGRIN BETA-PS"/>
    <property type="match status" value="1"/>
</dbReference>
<dbReference type="SUPFAM" id="SSF69687">
    <property type="entry name" value="Integrin beta tail domain"/>
    <property type="match status" value="1"/>
</dbReference>
<evidence type="ECO:0000259" key="8">
    <source>
        <dbReference type="SMART" id="SM01242"/>
    </source>
</evidence>
<dbReference type="SMART" id="SM01241">
    <property type="entry name" value="Integrin_b_cyt"/>
    <property type="match status" value="1"/>
</dbReference>
<proteinExistence type="predicted"/>
<evidence type="ECO:0000256" key="2">
    <source>
        <dbReference type="ARBA" id="ARBA00022989"/>
    </source>
</evidence>